<feature type="region of interest" description="G1" evidence="8">
    <location>
        <begin position="25"/>
        <end position="32"/>
    </location>
</feature>
<dbReference type="GO" id="GO:0070181">
    <property type="term" value="F:small ribosomal subunit rRNA binding"/>
    <property type="evidence" value="ECO:0007669"/>
    <property type="project" value="UniProtKB-UniRule"/>
</dbReference>
<dbReference type="InterPro" id="IPR005225">
    <property type="entry name" value="Small_GTP-bd"/>
</dbReference>
<dbReference type="RefSeq" id="WP_092077174.1">
    <property type="nucleotide sequence ID" value="NZ_CALFZY010000038.1"/>
</dbReference>
<evidence type="ECO:0000259" key="10">
    <source>
        <dbReference type="PROSITE" id="PS50823"/>
    </source>
</evidence>
<evidence type="ECO:0000256" key="2">
    <source>
        <dbReference type="ARBA" id="ARBA00020484"/>
    </source>
</evidence>
<dbReference type="Gene3D" id="3.30.300.20">
    <property type="match status" value="1"/>
</dbReference>
<dbReference type="EMBL" id="FNAQ01000004">
    <property type="protein sequence ID" value="SDE15619.1"/>
    <property type="molecule type" value="Genomic_DNA"/>
</dbReference>
<dbReference type="PROSITE" id="PS50823">
    <property type="entry name" value="KH_TYPE_2"/>
    <property type="match status" value="1"/>
</dbReference>
<comment type="subunit">
    <text evidence="7">Monomer.</text>
</comment>
<feature type="domain" description="KH type-2" evidence="10">
    <location>
        <begin position="215"/>
        <end position="293"/>
    </location>
</feature>
<accession>A0A1G7AL94</accession>
<dbReference type="InterPro" id="IPR009019">
    <property type="entry name" value="KH_sf_prok-type"/>
</dbReference>
<keyword evidence="7" id="KW-0699">rRNA-binding</keyword>
<evidence type="ECO:0000256" key="6">
    <source>
        <dbReference type="ARBA" id="ARBA00023134"/>
    </source>
</evidence>
<dbReference type="Proteomes" id="UP000243205">
    <property type="component" value="Unassembled WGS sequence"/>
</dbReference>
<dbReference type="InterPro" id="IPR004044">
    <property type="entry name" value="KH_dom_type_2"/>
</dbReference>
<dbReference type="GO" id="GO:0003924">
    <property type="term" value="F:GTPase activity"/>
    <property type="evidence" value="ECO:0007669"/>
    <property type="project" value="UniProtKB-UniRule"/>
</dbReference>
<evidence type="ECO:0000256" key="8">
    <source>
        <dbReference type="PROSITE-ProRule" id="PRU01050"/>
    </source>
</evidence>
<feature type="domain" description="Era-type G" evidence="11">
    <location>
        <begin position="17"/>
        <end position="184"/>
    </location>
</feature>
<dbReference type="InterPro" id="IPR006073">
    <property type="entry name" value="GTP-bd"/>
</dbReference>
<dbReference type="FunFam" id="3.30.300.20:FF:000003">
    <property type="entry name" value="GTPase Era"/>
    <property type="match status" value="1"/>
</dbReference>
<protein>
    <recommendedName>
        <fullName evidence="2 7">GTPase Era</fullName>
    </recommendedName>
</protein>
<feature type="region of interest" description="G4" evidence="8">
    <location>
        <begin position="134"/>
        <end position="137"/>
    </location>
</feature>
<comment type="function">
    <text evidence="7">An essential GTPase that binds both GDP and GTP, with rapid nucleotide exchange. Plays a role in 16S rRNA processing and 30S ribosomal subunit biogenesis and possibly also in cell cycle regulation and energy metabolism.</text>
</comment>
<feature type="binding site" evidence="7">
    <location>
        <begin position="72"/>
        <end position="76"/>
    </location>
    <ligand>
        <name>GTP</name>
        <dbReference type="ChEBI" id="CHEBI:37565"/>
    </ligand>
</feature>
<feature type="region of interest" description="G5" evidence="8">
    <location>
        <begin position="163"/>
        <end position="165"/>
    </location>
</feature>
<dbReference type="InterPro" id="IPR005662">
    <property type="entry name" value="GTPase_Era-like"/>
</dbReference>
<dbReference type="GO" id="GO:0005829">
    <property type="term" value="C:cytosol"/>
    <property type="evidence" value="ECO:0007669"/>
    <property type="project" value="TreeGrafter"/>
</dbReference>
<dbReference type="InterPro" id="IPR030388">
    <property type="entry name" value="G_ERA_dom"/>
</dbReference>
<evidence type="ECO:0000256" key="5">
    <source>
        <dbReference type="ARBA" id="ARBA00022884"/>
    </source>
</evidence>
<dbReference type="NCBIfam" id="TIGR00436">
    <property type="entry name" value="era"/>
    <property type="match status" value="1"/>
</dbReference>
<keyword evidence="7" id="KW-0472">Membrane</keyword>
<dbReference type="GO" id="GO:0005886">
    <property type="term" value="C:plasma membrane"/>
    <property type="evidence" value="ECO:0007669"/>
    <property type="project" value="UniProtKB-SubCell"/>
</dbReference>
<keyword evidence="3 7" id="KW-0690">Ribosome biogenesis</keyword>
<evidence type="ECO:0000256" key="9">
    <source>
        <dbReference type="RuleBase" id="RU003761"/>
    </source>
</evidence>
<dbReference type="GO" id="GO:0000028">
    <property type="term" value="P:ribosomal small subunit assembly"/>
    <property type="evidence" value="ECO:0007669"/>
    <property type="project" value="TreeGrafter"/>
</dbReference>
<name>A0A1G7AL94_9BACT</name>
<dbReference type="Gene3D" id="3.40.50.300">
    <property type="entry name" value="P-loop containing nucleotide triphosphate hydrolases"/>
    <property type="match status" value="1"/>
</dbReference>
<comment type="similarity">
    <text evidence="1 7 8 9">Belongs to the TRAFAC class TrmE-Era-EngA-EngB-Septin-like GTPase superfamily. Era GTPase family.</text>
</comment>
<feature type="binding site" evidence="7">
    <location>
        <begin position="25"/>
        <end position="32"/>
    </location>
    <ligand>
        <name>GTP</name>
        <dbReference type="ChEBI" id="CHEBI:37565"/>
    </ligand>
</feature>
<keyword evidence="6 7" id="KW-0342">GTP-binding</keyword>
<dbReference type="PROSITE" id="PS51713">
    <property type="entry name" value="G_ERA"/>
    <property type="match status" value="1"/>
</dbReference>
<keyword evidence="4 7" id="KW-0547">Nucleotide-binding</keyword>
<dbReference type="CDD" id="cd04163">
    <property type="entry name" value="Era"/>
    <property type="match status" value="1"/>
</dbReference>
<organism evidence="12 13">
    <name type="scientific">Desulfuromonas thiophila</name>
    <dbReference type="NCBI Taxonomy" id="57664"/>
    <lineage>
        <taxon>Bacteria</taxon>
        <taxon>Pseudomonadati</taxon>
        <taxon>Thermodesulfobacteriota</taxon>
        <taxon>Desulfuromonadia</taxon>
        <taxon>Desulfuromonadales</taxon>
        <taxon>Desulfuromonadaceae</taxon>
        <taxon>Desulfuromonas</taxon>
    </lineage>
</organism>
<dbReference type="SUPFAM" id="SSF52540">
    <property type="entry name" value="P-loop containing nucleoside triphosphate hydrolases"/>
    <property type="match status" value="1"/>
</dbReference>
<dbReference type="NCBIfam" id="TIGR00231">
    <property type="entry name" value="small_GTP"/>
    <property type="match status" value="1"/>
</dbReference>
<evidence type="ECO:0000256" key="7">
    <source>
        <dbReference type="HAMAP-Rule" id="MF_00367"/>
    </source>
</evidence>
<dbReference type="GO" id="GO:0043024">
    <property type="term" value="F:ribosomal small subunit binding"/>
    <property type="evidence" value="ECO:0007669"/>
    <property type="project" value="TreeGrafter"/>
</dbReference>
<evidence type="ECO:0000313" key="12">
    <source>
        <dbReference type="EMBL" id="SDE15619.1"/>
    </source>
</evidence>
<dbReference type="NCBIfam" id="NF000908">
    <property type="entry name" value="PRK00089.1"/>
    <property type="match status" value="1"/>
</dbReference>
<dbReference type="Pfam" id="PF07650">
    <property type="entry name" value="KH_2"/>
    <property type="match status" value="1"/>
</dbReference>
<keyword evidence="7" id="KW-0963">Cytoplasm</keyword>
<dbReference type="OrthoDB" id="9805918at2"/>
<evidence type="ECO:0000313" key="13">
    <source>
        <dbReference type="Proteomes" id="UP000243205"/>
    </source>
</evidence>
<gene>
    <name evidence="7" type="primary">era</name>
    <name evidence="12" type="ORF">SAMN05661003_104107</name>
</gene>
<proteinExistence type="inferred from homology"/>
<reference evidence="13" key="1">
    <citation type="submission" date="2016-10" db="EMBL/GenBank/DDBJ databases">
        <authorList>
            <person name="Varghese N."/>
            <person name="Submissions S."/>
        </authorList>
    </citation>
    <scope>NUCLEOTIDE SEQUENCE [LARGE SCALE GENOMIC DNA]</scope>
    <source>
        <strain evidence="13">DSM 8987</strain>
    </source>
</reference>
<feature type="region of interest" description="G2" evidence="8">
    <location>
        <begin position="51"/>
        <end position="55"/>
    </location>
</feature>
<keyword evidence="7" id="KW-1003">Cell membrane</keyword>
<evidence type="ECO:0000256" key="4">
    <source>
        <dbReference type="ARBA" id="ARBA00022741"/>
    </source>
</evidence>
<dbReference type="Pfam" id="PF01926">
    <property type="entry name" value="MMR_HSR1"/>
    <property type="match status" value="1"/>
</dbReference>
<feature type="region of interest" description="G3" evidence="8">
    <location>
        <begin position="72"/>
        <end position="75"/>
    </location>
</feature>
<dbReference type="PANTHER" id="PTHR42698">
    <property type="entry name" value="GTPASE ERA"/>
    <property type="match status" value="1"/>
</dbReference>
<dbReference type="PANTHER" id="PTHR42698:SF1">
    <property type="entry name" value="GTPASE ERA, MITOCHONDRIAL"/>
    <property type="match status" value="1"/>
</dbReference>
<keyword evidence="13" id="KW-1185">Reference proteome</keyword>
<sequence>MKETPEETPQAAETPFRCGFVSLIGRPNVGKSTLLNRILGQKLSITADKPQTTRNRILGIYSSERMQALLLDTPGIHAARGRLNRFMVDQALTACAGVELALYVITAQDRFGEEDERILQLLQRNGLKVILVINKIDRVTPEVLLPLIDSYCRSYPFSAVVPLSALKGQGVDILLDEIYALLPLGAPLYPDDQLTDVPERFIAAELIREKVLRRVHQEVPYGVAVQVERFEERPERQLVVIQAVIYVEREAHKRILLGKGGSMIRNLGTQARQDIEKLLDARVFLDLFVKVQPNWTQSDRCLRDLGYL</sequence>
<dbReference type="GO" id="GO:0005525">
    <property type="term" value="F:GTP binding"/>
    <property type="evidence" value="ECO:0007669"/>
    <property type="project" value="UniProtKB-UniRule"/>
</dbReference>
<dbReference type="InterPro" id="IPR027417">
    <property type="entry name" value="P-loop_NTPase"/>
</dbReference>
<evidence type="ECO:0000259" key="11">
    <source>
        <dbReference type="PROSITE" id="PS51713"/>
    </source>
</evidence>
<dbReference type="STRING" id="57664.SAMN05661003_104107"/>
<evidence type="ECO:0000256" key="3">
    <source>
        <dbReference type="ARBA" id="ARBA00022517"/>
    </source>
</evidence>
<dbReference type="CDD" id="cd22534">
    <property type="entry name" value="KH-II_Era"/>
    <property type="match status" value="1"/>
</dbReference>
<dbReference type="HAMAP" id="MF_00367">
    <property type="entry name" value="GTPase_Era"/>
    <property type="match status" value="1"/>
</dbReference>
<keyword evidence="5 7" id="KW-0694">RNA-binding</keyword>
<comment type="subcellular location">
    <subcellularLocation>
        <location evidence="7">Cytoplasm</location>
    </subcellularLocation>
    <subcellularLocation>
        <location evidence="7">Cell membrane</location>
        <topology evidence="7">Peripheral membrane protein</topology>
    </subcellularLocation>
</comment>
<dbReference type="AlphaFoldDB" id="A0A1G7AL94"/>
<dbReference type="SUPFAM" id="SSF54814">
    <property type="entry name" value="Prokaryotic type KH domain (KH-domain type II)"/>
    <property type="match status" value="1"/>
</dbReference>
<dbReference type="InterPro" id="IPR015946">
    <property type="entry name" value="KH_dom-like_a/b"/>
</dbReference>
<evidence type="ECO:0000256" key="1">
    <source>
        <dbReference type="ARBA" id="ARBA00007921"/>
    </source>
</evidence>
<feature type="binding site" evidence="7">
    <location>
        <begin position="134"/>
        <end position="137"/>
    </location>
    <ligand>
        <name>GTP</name>
        <dbReference type="ChEBI" id="CHEBI:37565"/>
    </ligand>
</feature>